<keyword evidence="8 9" id="KW-0472">Membrane</keyword>
<feature type="transmembrane region" description="Helical" evidence="9">
    <location>
        <begin position="97"/>
        <end position="120"/>
    </location>
</feature>
<evidence type="ECO:0000313" key="10">
    <source>
        <dbReference type="EMBL" id="SIR13217.1"/>
    </source>
</evidence>
<proteinExistence type="inferred from homology"/>
<dbReference type="GO" id="GO:0005886">
    <property type="term" value="C:plasma membrane"/>
    <property type="evidence" value="ECO:0007669"/>
    <property type="project" value="UniProtKB-UniRule"/>
</dbReference>
<accession>A0A1N6YF56</accession>
<evidence type="ECO:0000256" key="7">
    <source>
        <dbReference type="ARBA" id="ARBA00023010"/>
    </source>
</evidence>
<organism evidence="10 11">
    <name type="scientific">Solilutibacter tolerans</name>
    <dbReference type="NCBI Taxonomy" id="1604334"/>
    <lineage>
        <taxon>Bacteria</taxon>
        <taxon>Pseudomonadati</taxon>
        <taxon>Pseudomonadota</taxon>
        <taxon>Gammaproteobacteria</taxon>
        <taxon>Lysobacterales</taxon>
        <taxon>Lysobacteraceae</taxon>
        <taxon>Solilutibacter</taxon>
    </lineage>
</organism>
<keyword evidence="5 9" id="KW-0653">Protein transport</keyword>
<comment type="similarity">
    <text evidence="9">Belongs to the SecE/SEC61-gamma family.</text>
</comment>
<dbReference type="GO" id="GO:0065002">
    <property type="term" value="P:intracellular protein transmembrane transport"/>
    <property type="evidence" value="ECO:0007669"/>
    <property type="project" value="UniProtKB-UniRule"/>
</dbReference>
<feature type="transmembrane region" description="Helical" evidence="9">
    <location>
        <begin position="43"/>
        <end position="62"/>
    </location>
</feature>
<keyword evidence="2 9" id="KW-0813">Transport</keyword>
<dbReference type="STRING" id="1604334.SAMN05421546_2463"/>
<name>A0A1N6YF56_9GAMM</name>
<evidence type="ECO:0000256" key="2">
    <source>
        <dbReference type="ARBA" id="ARBA00022448"/>
    </source>
</evidence>
<evidence type="ECO:0000256" key="5">
    <source>
        <dbReference type="ARBA" id="ARBA00022927"/>
    </source>
</evidence>
<keyword evidence="7 9" id="KW-0811">Translocation</keyword>
<dbReference type="GO" id="GO:0006605">
    <property type="term" value="P:protein targeting"/>
    <property type="evidence" value="ECO:0007669"/>
    <property type="project" value="UniProtKB-UniRule"/>
</dbReference>
<comment type="subunit">
    <text evidence="9">Component of the Sec protein translocase complex. Heterotrimer consisting of SecY, SecE and SecG subunits. The heterotrimers can form oligomers, although 1 heterotrimer is thought to be able to translocate proteins. Interacts with the ribosome. Interacts with SecDF, and other proteins may be involved. Interacts with SecA.</text>
</comment>
<evidence type="ECO:0000256" key="8">
    <source>
        <dbReference type="ARBA" id="ARBA00023136"/>
    </source>
</evidence>
<dbReference type="InterPro" id="IPR038379">
    <property type="entry name" value="SecE_sf"/>
</dbReference>
<comment type="function">
    <text evidence="9">Essential subunit of the Sec protein translocation channel SecYEG. Clamps together the 2 halves of SecY. May contact the channel plug during translocation.</text>
</comment>
<dbReference type="GO" id="GO:0009306">
    <property type="term" value="P:protein secretion"/>
    <property type="evidence" value="ECO:0007669"/>
    <property type="project" value="UniProtKB-UniRule"/>
</dbReference>
<dbReference type="Gene3D" id="1.20.5.1030">
    <property type="entry name" value="Preprotein translocase secy subunit"/>
    <property type="match status" value="1"/>
</dbReference>
<feature type="transmembrane region" description="Helical" evidence="9">
    <location>
        <begin position="20"/>
        <end position="37"/>
    </location>
</feature>
<dbReference type="HAMAP" id="MF_00422">
    <property type="entry name" value="SecE"/>
    <property type="match status" value="1"/>
</dbReference>
<keyword evidence="4 9" id="KW-0812">Transmembrane</keyword>
<dbReference type="Pfam" id="PF00584">
    <property type="entry name" value="SecE"/>
    <property type="match status" value="1"/>
</dbReference>
<gene>
    <name evidence="9" type="primary">secE</name>
    <name evidence="10" type="ORF">SAMN05421546_2463</name>
</gene>
<keyword evidence="11" id="KW-1185">Reference proteome</keyword>
<dbReference type="PANTHER" id="PTHR33910:SF1">
    <property type="entry name" value="PROTEIN TRANSLOCASE SUBUNIT SECE"/>
    <property type="match status" value="1"/>
</dbReference>
<dbReference type="InterPro" id="IPR001901">
    <property type="entry name" value="Translocase_SecE/Sec61-g"/>
</dbReference>
<dbReference type="NCBIfam" id="TIGR00964">
    <property type="entry name" value="secE_bact"/>
    <property type="match status" value="1"/>
</dbReference>
<dbReference type="EMBL" id="FTLW01000007">
    <property type="protein sequence ID" value="SIR13217.1"/>
    <property type="molecule type" value="Genomic_DNA"/>
</dbReference>
<evidence type="ECO:0000256" key="6">
    <source>
        <dbReference type="ARBA" id="ARBA00022989"/>
    </source>
</evidence>
<keyword evidence="6 9" id="KW-1133">Transmembrane helix</keyword>
<sequence>MNSKTAPAKHTASGGDIVKYVIAGLLVVAGVFAFYWFQGEWATWMRVVAVIAGLVLGAVVFMTSSKGPELREFFKETRFELRKVVWPTRQETLRTTWVVMIVVVVVSLILGGFDLVIQWFTKLLWR</sequence>
<evidence type="ECO:0000256" key="3">
    <source>
        <dbReference type="ARBA" id="ARBA00022475"/>
    </source>
</evidence>
<dbReference type="AlphaFoldDB" id="A0A1N6YF56"/>
<dbReference type="Proteomes" id="UP000241788">
    <property type="component" value="Unassembled WGS sequence"/>
</dbReference>
<dbReference type="PANTHER" id="PTHR33910">
    <property type="entry name" value="PROTEIN TRANSLOCASE SUBUNIT SECE"/>
    <property type="match status" value="1"/>
</dbReference>
<evidence type="ECO:0000256" key="9">
    <source>
        <dbReference type="HAMAP-Rule" id="MF_00422"/>
    </source>
</evidence>
<evidence type="ECO:0000313" key="11">
    <source>
        <dbReference type="Proteomes" id="UP000241788"/>
    </source>
</evidence>
<comment type="caution">
    <text evidence="9">Lacks conserved residue(s) required for the propagation of feature annotation.</text>
</comment>
<dbReference type="InterPro" id="IPR005807">
    <property type="entry name" value="SecE_bac"/>
</dbReference>
<protein>
    <recommendedName>
        <fullName evidence="9">Protein translocase subunit SecE</fullName>
    </recommendedName>
</protein>
<evidence type="ECO:0000256" key="4">
    <source>
        <dbReference type="ARBA" id="ARBA00022692"/>
    </source>
</evidence>
<dbReference type="RefSeq" id="WP_076588652.1">
    <property type="nucleotide sequence ID" value="NZ_FTLW01000007.1"/>
</dbReference>
<comment type="subcellular location">
    <subcellularLocation>
        <location evidence="1">Membrane</location>
    </subcellularLocation>
</comment>
<evidence type="ECO:0000256" key="1">
    <source>
        <dbReference type="ARBA" id="ARBA00004370"/>
    </source>
</evidence>
<dbReference type="GO" id="GO:0043952">
    <property type="term" value="P:protein transport by the Sec complex"/>
    <property type="evidence" value="ECO:0007669"/>
    <property type="project" value="UniProtKB-UniRule"/>
</dbReference>
<keyword evidence="3 9" id="KW-1003">Cell membrane</keyword>
<reference evidence="11" key="1">
    <citation type="submission" date="2017-01" db="EMBL/GenBank/DDBJ databases">
        <authorList>
            <person name="Varghese N."/>
            <person name="Submissions S."/>
        </authorList>
    </citation>
    <scope>NUCLEOTIDE SEQUENCE [LARGE SCALE GENOMIC DNA]</scope>
    <source>
        <strain evidence="11">UM1</strain>
    </source>
</reference>
<dbReference type="OrthoDB" id="9806365at2"/>
<dbReference type="PRINTS" id="PR01650">
    <property type="entry name" value="SECETRNLCASE"/>
</dbReference>
<dbReference type="GO" id="GO:0008320">
    <property type="term" value="F:protein transmembrane transporter activity"/>
    <property type="evidence" value="ECO:0007669"/>
    <property type="project" value="UniProtKB-UniRule"/>
</dbReference>